<dbReference type="GO" id="GO:0009228">
    <property type="term" value="P:thiamine biosynthetic process"/>
    <property type="evidence" value="ECO:0007669"/>
    <property type="project" value="UniProtKB-KW"/>
</dbReference>
<evidence type="ECO:0000256" key="2">
    <source>
        <dbReference type="ARBA" id="ARBA00005165"/>
    </source>
</evidence>
<dbReference type="EC" id="2.5.1.3" evidence="3"/>
<dbReference type="PANTHER" id="PTHR20857:SF15">
    <property type="entry name" value="THIAMINE-PHOSPHATE SYNTHASE"/>
    <property type="match status" value="1"/>
</dbReference>
<protein>
    <recommendedName>
        <fullName evidence="3">thiamine phosphate synthase</fullName>
        <ecNumber evidence="3">2.5.1.3</ecNumber>
    </recommendedName>
</protein>
<dbReference type="AlphaFoldDB" id="A0A3B0SJT6"/>
<evidence type="ECO:0000256" key="4">
    <source>
        <dbReference type="ARBA" id="ARBA00022679"/>
    </source>
</evidence>
<evidence type="ECO:0000256" key="10">
    <source>
        <dbReference type="ARBA" id="ARBA00047883"/>
    </source>
</evidence>
<dbReference type="UniPathway" id="UPA00060">
    <property type="reaction ID" value="UER00141"/>
</dbReference>
<evidence type="ECO:0000256" key="8">
    <source>
        <dbReference type="ARBA" id="ARBA00047334"/>
    </source>
</evidence>
<evidence type="ECO:0000259" key="11">
    <source>
        <dbReference type="Pfam" id="PF02581"/>
    </source>
</evidence>
<keyword evidence="6" id="KW-0460">Magnesium</keyword>
<comment type="pathway">
    <text evidence="2">Cofactor biosynthesis; thiamine diphosphate biosynthesis; thiamine phosphate from 4-amino-2-methyl-5-diphosphomethylpyrimidine and 4-methyl-5-(2-phosphoethyl)-thiazole: step 1/1.</text>
</comment>
<dbReference type="InterPro" id="IPR036206">
    <property type="entry name" value="ThiamineP_synth_sf"/>
</dbReference>
<evidence type="ECO:0000256" key="9">
    <source>
        <dbReference type="ARBA" id="ARBA00047851"/>
    </source>
</evidence>
<reference evidence="12" key="1">
    <citation type="submission" date="2018-06" db="EMBL/GenBank/DDBJ databases">
        <authorList>
            <person name="Zhirakovskaya E."/>
        </authorList>
    </citation>
    <scope>NUCLEOTIDE SEQUENCE</scope>
</reference>
<dbReference type="HAMAP" id="MF_00097">
    <property type="entry name" value="TMP_synthase"/>
    <property type="match status" value="1"/>
</dbReference>
<dbReference type="InterPro" id="IPR022998">
    <property type="entry name" value="ThiamineP_synth_TenI"/>
</dbReference>
<dbReference type="PANTHER" id="PTHR20857">
    <property type="entry name" value="THIAMINE-PHOSPHATE PYROPHOSPHORYLASE"/>
    <property type="match status" value="1"/>
</dbReference>
<dbReference type="SUPFAM" id="SSF51391">
    <property type="entry name" value="Thiamin phosphate synthase"/>
    <property type="match status" value="1"/>
</dbReference>
<evidence type="ECO:0000256" key="1">
    <source>
        <dbReference type="ARBA" id="ARBA00001946"/>
    </source>
</evidence>
<organism evidence="12">
    <name type="scientific">hydrothermal vent metagenome</name>
    <dbReference type="NCBI Taxonomy" id="652676"/>
    <lineage>
        <taxon>unclassified sequences</taxon>
        <taxon>metagenomes</taxon>
        <taxon>ecological metagenomes</taxon>
    </lineage>
</organism>
<accession>A0A3B0SJT6</accession>
<dbReference type="GO" id="GO:0009229">
    <property type="term" value="P:thiamine diphosphate biosynthetic process"/>
    <property type="evidence" value="ECO:0007669"/>
    <property type="project" value="UniProtKB-UniPathway"/>
</dbReference>
<dbReference type="Gene3D" id="3.20.20.70">
    <property type="entry name" value="Aldolase class I"/>
    <property type="match status" value="1"/>
</dbReference>
<keyword evidence="7" id="KW-0784">Thiamine biosynthesis</keyword>
<dbReference type="GO" id="GO:0004789">
    <property type="term" value="F:thiamine-phosphate diphosphorylase activity"/>
    <property type="evidence" value="ECO:0007669"/>
    <property type="project" value="UniProtKB-EC"/>
</dbReference>
<dbReference type="EMBL" id="UOED01000096">
    <property type="protein sequence ID" value="VAV95175.1"/>
    <property type="molecule type" value="Genomic_DNA"/>
</dbReference>
<keyword evidence="4 12" id="KW-0808">Transferase</keyword>
<feature type="domain" description="Thiamine phosphate synthase/TenI" evidence="11">
    <location>
        <begin position="6"/>
        <end position="186"/>
    </location>
</feature>
<name>A0A3B0SJT6_9ZZZZ</name>
<dbReference type="NCBIfam" id="TIGR00693">
    <property type="entry name" value="thiE"/>
    <property type="match status" value="1"/>
</dbReference>
<evidence type="ECO:0000256" key="7">
    <source>
        <dbReference type="ARBA" id="ARBA00022977"/>
    </source>
</evidence>
<proteinExistence type="inferred from homology"/>
<dbReference type="GO" id="GO:0005737">
    <property type="term" value="C:cytoplasm"/>
    <property type="evidence" value="ECO:0007669"/>
    <property type="project" value="TreeGrafter"/>
</dbReference>
<gene>
    <name evidence="12" type="ORF">MNBD_ALPHA02-1563</name>
</gene>
<evidence type="ECO:0000256" key="6">
    <source>
        <dbReference type="ARBA" id="ARBA00022842"/>
    </source>
</evidence>
<evidence type="ECO:0000256" key="5">
    <source>
        <dbReference type="ARBA" id="ARBA00022723"/>
    </source>
</evidence>
<keyword evidence="5" id="KW-0479">Metal-binding</keyword>
<evidence type="ECO:0000313" key="12">
    <source>
        <dbReference type="EMBL" id="VAV95175.1"/>
    </source>
</evidence>
<dbReference type="InterPro" id="IPR013785">
    <property type="entry name" value="Aldolase_TIM"/>
</dbReference>
<comment type="catalytic activity">
    <reaction evidence="10">
        <text>2-[(2R,5Z)-2-carboxy-4-methylthiazol-5(2H)-ylidene]ethyl phosphate + 4-amino-2-methyl-5-(diphosphooxymethyl)pyrimidine + 2 H(+) = thiamine phosphate + CO2 + diphosphate</text>
        <dbReference type="Rhea" id="RHEA:47844"/>
        <dbReference type="ChEBI" id="CHEBI:15378"/>
        <dbReference type="ChEBI" id="CHEBI:16526"/>
        <dbReference type="ChEBI" id="CHEBI:33019"/>
        <dbReference type="ChEBI" id="CHEBI:37575"/>
        <dbReference type="ChEBI" id="CHEBI:57841"/>
        <dbReference type="ChEBI" id="CHEBI:62899"/>
        <dbReference type="EC" id="2.5.1.3"/>
    </reaction>
</comment>
<dbReference type="CDD" id="cd00564">
    <property type="entry name" value="TMP_TenI"/>
    <property type="match status" value="1"/>
</dbReference>
<dbReference type="GO" id="GO:0046872">
    <property type="term" value="F:metal ion binding"/>
    <property type="evidence" value="ECO:0007669"/>
    <property type="project" value="UniProtKB-KW"/>
</dbReference>
<sequence length="205" mass="21755">MTSTQLYLITPPTIDVNDFARDLGAALDGGPVASVQLRLKDATDEDIITAAQILMPICHARDVAFIINDRPDIARNVKADGVHVGQDDMPYAEARTIVGPDSIVGVTCKDSRHLSMTAAEQGADYVAFGAFYDTDTKDGTSPANIAILSWWAELFEIPSVAIGGITVDNAAPLIEAGADFIAVCGGVWNHPEGPQEAVKEFTALL</sequence>
<comment type="cofactor">
    <cofactor evidence="1">
        <name>Mg(2+)</name>
        <dbReference type="ChEBI" id="CHEBI:18420"/>
    </cofactor>
</comment>
<comment type="catalytic activity">
    <reaction evidence="9">
        <text>2-(2-carboxy-4-methylthiazol-5-yl)ethyl phosphate + 4-amino-2-methyl-5-(diphosphooxymethyl)pyrimidine + 2 H(+) = thiamine phosphate + CO2 + diphosphate</text>
        <dbReference type="Rhea" id="RHEA:47848"/>
        <dbReference type="ChEBI" id="CHEBI:15378"/>
        <dbReference type="ChEBI" id="CHEBI:16526"/>
        <dbReference type="ChEBI" id="CHEBI:33019"/>
        <dbReference type="ChEBI" id="CHEBI:37575"/>
        <dbReference type="ChEBI" id="CHEBI:57841"/>
        <dbReference type="ChEBI" id="CHEBI:62890"/>
        <dbReference type="EC" id="2.5.1.3"/>
    </reaction>
</comment>
<dbReference type="InterPro" id="IPR034291">
    <property type="entry name" value="TMP_synthase"/>
</dbReference>
<evidence type="ECO:0000256" key="3">
    <source>
        <dbReference type="ARBA" id="ARBA00012830"/>
    </source>
</evidence>
<comment type="catalytic activity">
    <reaction evidence="8">
        <text>4-methyl-5-(2-phosphooxyethyl)-thiazole + 4-amino-2-methyl-5-(diphosphooxymethyl)pyrimidine + H(+) = thiamine phosphate + diphosphate</text>
        <dbReference type="Rhea" id="RHEA:22328"/>
        <dbReference type="ChEBI" id="CHEBI:15378"/>
        <dbReference type="ChEBI" id="CHEBI:33019"/>
        <dbReference type="ChEBI" id="CHEBI:37575"/>
        <dbReference type="ChEBI" id="CHEBI:57841"/>
        <dbReference type="ChEBI" id="CHEBI:58296"/>
        <dbReference type="EC" id="2.5.1.3"/>
    </reaction>
</comment>
<dbReference type="Pfam" id="PF02581">
    <property type="entry name" value="TMP-TENI"/>
    <property type="match status" value="1"/>
</dbReference>